<dbReference type="InterPro" id="IPR032686">
    <property type="entry name" value="PFO_beta_C"/>
</dbReference>
<dbReference type="CDD" id="cd03375">
    <property type="entry name" value="TPP_OGFOR"/>
    <property type="match status" value="1"/>
</dbReference>
<evidence type="ECO:0000256" key="5">
    <source>
        <dbReference type="ARBA" id="ARBA00022842"/>
    </source>
</evidence>
<protein>
    <submittedName>
        <fullName evidence="12">2-oxoacid:ferredoxin oxidoreductase subunit beta</fullName>
    </submittedName>
</protein>
<dbReference type="Pfam" id="PF02775">
    <property type="entry name" value="TPP_enzyme_C"/>
    <property type="match status" value="1"/>
</dbReference>
<comment type="cofactor">
    <cofactor evidence="1">
        <name>Mg(2+)</name>
        <dbReference type="ChEBI" id="CHEBI:18420"/>
    </cofactor>
</comment>
<comment type="caution">
    <text evidence="12">The sequence shown here is derived from an EMBL/GenBank/DDBJ whole genome shotgun (WGS) entry which is preliminary data.</text>
</comment>
<evidence type="ECO:0000259" key="11">
    <source>
        <dbReference type="Pfam" id="PF12367"/>
    </source>
</evidence>
<dbReference type="SUPFAM" id="SSF52518">
    <property type="entry name" value="Thiamin diphosphate-binding fold (THDP-binding)"/>
    <property type="match status" value="1"/>
</dbReference>
<dbReference type="EMBL" id="VOTZ01000005">
    <property type="protein sequence ID" value="MCQ1538004.1"/>
    <property type="molecule type" value="Genomic_DNA"/>
</dbReference>
<dbReference type="GO" id="GO:0016625">
    <property type="term" value="F:oxidoreductase activity, acting on the aldehyde or oxo group of donors, iron-sulfur protein as acceptor"/>
    <property type="evidence" value="ECO:0007669"/>
    <property type="project" value="UniProtKB-ARBA"/>
</dbReference>
<comment type="cofactor">
    <cofactor evidence="3">
        <name>[4Fe-4S] cluster</name>
        <dbReference type="ChEBI" id="CHEBI:49883"/>
    </cofactor>
</comment>
<keyword evidence="6" id="KW-0560">Oxidoreductase</keyword>
<comment type="cofactor">
    <cofactor evidence="2">
        <name>thiamine diphosphate</name>
        <dbReference type="ChEBI" id="CHEBI:58937"/>
    </cofactor>
</comment>
<keyword evidence="7" id="KW-0408">Iron</keyword>
<evidence type="ECO:0000256" key="4">
    <source>
        <dbReference type="ARBA" id="ARBA00022723"/>
    </source>
</evidence>
<keyword evidence="4" id="KW-0479">Metal-binding</keyword>
<organism evidence="12 13">
    <name type="scientific">Methanocalculus taiwanensis</name>
    <dbReference type="NCBI Taxonomy" id="106207"/>
    <lineage>
        <taxon>Archaea</taxon>
        <taxon>Methanobacteriati</taxon>
        <taxon>Methanobacteriota</taxon>
        <taxon>Stenosarchaea group</taxon>
        <taxon>Methanomicrobia</taxon>
        <taxon>Methanomicrobiales</taxon>
        <taxon>Methanocalculaceae</taxon>
        <taxon>Methanocalculus</taxon>
    </lineage>
</organism>
<reference evidence="12 13" key="1">
    <citation type="submission" date="2019-08" db="EMBL/GenBank/DDBJ databases">
        <authorList>
            <person name="Chen S.-C."/>
            <person name="Lai M.-C."/>
            <person name="You Y.-T."/>
        </authorList>
    </citation>
    <scope>NUCLEOTIDE SEQUENCE [LARGE SCALE GENOMIC DNA]</scope>
    <source>
        <strain evidence="12 13">P2F9704a</strain>
    </source>
</reference>
<dbReference type="AlphaFoldDB" id="A0ABD4TJR1"/>
<accession>A0ABD4TJR1</accession>
<dbReference type="Pfam" id="PF12367">
    <property type="entry name" value="PFO_beta_C"/>
    <property type="match status" value="1"/>
</dbReference>
<proteinExistence type="predicted"/>
<dbReference type="RefSeq" id="WP_255331939.1">
    <property type="nucleotide sequence ID" value="NZ_VOTZ01000005.1"/>
</dbReference>
<evidence type="ECO:0000313" key="12">
    <source>
        <dbReference type="EMBL" id="MCQ1538004.1"/>
    </source>
</evidence>
<feature type="domain" description="Pyruvate ferredoxin oxidoreductase beta subunit C-terminal" evidence="11">
    <location>
        <begin position="206"/>
        <end position="258"/>
    </location>
</feature>
<dbReference type="Proteomes" id="UP001524383">
    <property type="component" value="Unassembled WGS sequence"/>
</dbReference>
<evidence type="ECO:0000256" key="8">
    <source>
        <dbReference type="ARBA" id="ARBA00023014"/>
    </source>
</evidence>
<dbReference type="GO" id="GO:0046872">
    <property type="term" value="F:metal ion binding"/>
    <property type="evidence" value="ECO:0007669"/>
    <property type="project" value="UniProtKB-KW"/>
</dbReference>
<dbReference type="GO" id="GO:0045333">
    <property type="term" value="P:cellular respiration"/>
    <property type="evidence" value="ECO:0007669"/>
    <property type="project" value="UniProtKB-ARBA"/>
</dbReference>
<dbReference type="GO" id="GO:0051536">
    <property type="term" value="F:iron-sulfur cluster binding"/>
    <property type="evidence" value="ECO:0007669"/>
    <property type="project" value="UniProtKB-KW"/>
</dbReference>
<evidence type="ECO:0000313" key="13">
    <source>
        <dbReference type="Proteomes" id="UP001524383"/>
    </source>
</evidence>
<evidence type="ECO:0000256" key="7">
    <source>
        <dbReference type="ARBA" id="ARBA00023004"/>
    </source>
</evidence>
<dbReference type="InterPro" id="IPR011896">
    <property type="entry name" value="OFOB"/>
</dbReference>
<keyword evidence="9" id="KW-0786">Thiamine pyrophosphate</keyword>
<dbReference type="InterPro" id="IPR051457">
    <property type="entry name" value="2-oxoacid:Fd_oxidoreductase"/>
</dbReference>
<keyword evidence="5" id="KW-0460">Magnesium</keyword>
<dbReference type="PANTHER" id="PTHR48084">
    <property type="entry name" value="2-OXOGLUTARATE OXIDOREDUCTASE SUBUNIT KORB-RELATED"/>
    <property type="match status" value="1"/>
</dbReference>
<dbReference type="Gene3D" id="3.40.50.970">
    <property type="match status" value="1"/>
</dbReference>
<evidence type="ECO:0000256" key="3">
    <source>
        <dbReference type="ARBA" id="ARBA00001966"/>
    </source>
</evidence>
<evidence type="ECO:0000256" key="6">
    <source>
        <dbReference type="ARBA" id="ARBA00023002"/>
    </source>
</evidence>
<dbReference type="NCBIfam" id="TIGR02177">
    <property type="entry name" value="PorB_KorB"/>
    <property type="match status" value="1"/>
</dbReference>
<dbReference type="InterPro" id="IPR011766">
    <property type="entry name" value="TPP_enzyme_TPP-bd"/>
</dbReference>
<evidence type="ECO:0000259" key="10">
    <source>
        <dbReference type="Pfam" id="PF02775"/>
    </source>
</evidence>
<dbReference type="PANTHER" id="PTHR48084:SF4">
    <property type="entry name" value="2-OXOGLUTARATE OXIDOREDUCTASE SUBUNIT KORB"/>
    <property type="match status" value="1"/>
</dbReference>
<evidence type="ECO:0000256" key="2">
    <source>
        <dbReference type="ARBA" id="ARBA00001964"/>
    </source>
</evidence>
<sequence length="279" mass="30238">MKGAEFISHAQNTWCPGCGNFVIQHTIKDVLSGLGKLPEEVVIVSGIGCHAKIADYMQTNSFYAIHGRGIPVATGIHLGNPQLTVICSAGDGDAYAEGLDHLIFAAKRNVDITVIIHDNRVYGLTTGQYTPTSPPGFAGKSTPEGTHEDPINPPDLMLASGATFIARSYSRDKKGMAEVLKRAILHKGFSFVEVLQVCASFYDAHACYDEHVYTPEGHDPANRDSAERLIREWNYAGEGAIPLGVLYERDAPTFGERVLAGKEGEIDRTGIIERAIGKR</sequence>
<feature type="domain" description="Thiamine pyrophosphate enzyme TPP-binding" evidence="10">
    <location>
        <begin position="47"/>
        <end position="194"/>
    </location>
</feature>
<evidence type="ECO:0000256" key="9">
    <source>
        <dbReference type="ARBA" id="ARBA00023052"/>
    </source>
</evidence>
<keyword evidence="13" id="KW-1185">Reference proteome</keyword>
<name>A0ABD4TJR1_9EURY</name>
<keyword evidence="8" id="KW-0411">Iron-sulfur</keyword>
<dbReference type="InterPro" id="IPR029061">
    <property type="entry name" value="THDP-binding"/>
</dbReference>
<dbReference type="GO" id="GO:0044272">
    <property type="term" value="P:sulfur compound biosynthetic process"/>
    <property type="evidence" value="ECO:0007669"/>
    <property type="project" value="UniProtKB-ARBA"/>
</dbReference>
<gene>
    <name evidence="12" type="ORF">FTO68_03235</name>
</gene>
<evidence type="ECO:0000256" key="1">
    <source>
        <dbReference type="ARBA" id="ARBA00001946"/>
    </source>
</evidence>
<dbReference type="GO" id="GO:0006082">
    <property type="term" value="P:organic acid metabolic process"/>
    <property type="evidence" value="ECO:0007669"/>
    <property type="project" value="UniProtKB-ARBA"/>
</dbReference>